<gene>
    <name evidence="3" type="ORF">NA57DRAFT_79190</name>
</gene>
<evidence type="ECO:0000313" key="3">
    <source>
        <dbReference type="EMBL" id="KAF2095466.1"/>
    </source>
</evidence>
<feature type="region of interest" description="Disordered" evidence="1">
    <location>
        <begin position="237"/>
        <end position="303"/>
    </location>
</feature>
<evidence type="ECO:0000313" key="4">
    <source>
        <dbReference type="Proteomes" id="UP000799772"/>
    </source>
</evidence>
<keyword evidence="2" id="KW-0732">Signal</keyword>
<keyword evidence="4" id="KW-1185">Reference proteome</keyword>
<feature type="region of interest" description="Disordered" evidence="1">
    <location>
        <begin position="94"/>
        <end position="136"/>
    </location>
</feature>
<feature type="chain" id="PRO_5040189415" evidence="2">
    <location>
        <begin position="19"/>
        <end position="324"/>
    </location>
</feature>
<proteinExistence type="predicted"/>
<protein>
    <submittedName>
        <fullName evidence="3">Uncharacterized protein</fullName>
    </submittedName>
</protein>
<dbReference type="EMBL" id="ML978131">
    <property type="protein sequence ID" value="KAF2095466.1"/>
    <property type="molecule type" value="Genomic_DNA"/>
</dbReference>
<feature type="compositionally biased region" description="Low complexity" evidence="1">
    <location>
        <begin position="254"/>
        <end position="276"/>
    </location>
</feature>
<dbReference type="Proteomes" id="UP000799772">
    <property type="component" value="Unassembled WGS sequence"/>
</dbReference>
<dbReference type="AlphaFoldDB" id="A0A9P4I5D3"/>
<sequence>MRVEYTSVFLLFGSLAAAGQWKKVKHIDQSYLLVRDGYCQGSCASCFGAGNIICQGIMCYNPSTGEQCCADGTYCDGTDTSCCGSIGAGEGYDDSDGGDSSGSGSATDTVATPTATDDSFVTSTDSSSSSSPSYWSCDSDDTPEQCCAHAGSDSKWCYGDGFLADITCYRPSKGEECCADGYTCEGKGCCSDAGETAVTPTPTSFTPLSTDDSNTFTDFTGDFNTATDGSFNLSGPATATTRSLLNGGDATPTSSPSSGDSSSGSDGSSGSDSSSGSGSGSGSGDSGNAQSSSPLAGVAGASEGSNVKPFAAAAICLLGLIMLL</sequence>
<feature type="compositionally biased region" description="Low complexity" evidence="1">
    <location>
        <begin position="102"/>
        <end position="136"/>
    </location>
</feature>
<feature type="signal peptide" evidence="2">
    <location>
        <begin position="1"/>
        <end position="18"/>
    </location>
</feature>
<evidence type="ECO:0000256" key="1">
    <source>
        <dbReference type="SAM" id="MobiDB-lite"/>
    </source>
</evidence>
<accession>A0A9P4I5D3</accession>
<name>A0A9P4I5D3_9PEZI</name>
<dbReference type="OrthoDB" id="5409186at2759"/>
<comment type="caution">
    <text evidence="3">The sequence shown here is derived from an EMBL/GenBank/DDBJ whole genome shotgun (WGS) entry which is preliminary data.</text>
</comment>
<organism evidence="3 4">
    <name type="scientific">Rhizodiscina lignyota</name>
    <dbReference type="NCBI Taxonomy" id="1504668"/>
    <lineage>
        <taxon>Eukaryota</taxon>
        <taxon>Fungi</taxon>
        <taxon>Dikarya</taxon>
        <taxon>Ascomycota</taxon>
        <taxon>Pezizomycotina</taxon>
        <taxon>Dothideomycetes</taxon>
        <taxon>Pleosporomycetidae</taxon>
        <taxon>Aulographales</taxon>
        <taxon>Rhizodiscinaceae</taxon>
        <taxon>Rhizodiscina</taxon>
    </lineage>
</organism>
<reference evidence="3" key="1">
    <citation type="journal article" date="2020" name="Stud. Mycol.">
        <title>101 Dothideomycetes genomes: a test case for predicting lifestyles and emergence of pathogens.</title>
        <authorList>
            <person name="Haridas S."/>
            <person name="Albert R."/>
            <person name="Binder M."/>
            <person name="Bloem J."/>
            <person name="Labutti K."/>
            <person name="Salamov A."/>
            <person name="Andreopoulos B."/>
            <person name="Baker S."/>
            <person name="Barry K."/>
            <person name="Bills G."/>
            <person name="Bluhm B."/>
            <person name="Cannon C."/>
            <person name="Castanera R."/>
            <person name="Culley D."/>
            <person name="Daum C."/>
            <person name="Ezra D."/>
            <person name="Gonzalez J."/>
            <person name="Henrissat B."/>
            <person name="Kuo A."/>
            <person name="Liang C."/>
            <person name="Lipzen A."/>
            <person name="Lutzoni F."/>
            <person name="Magnuson J."/>
            <person name="Mondo S."/>
            <person name="Nolan M."/>
            <person name="Ohm R."/>
            <person name="Pangilinan J."/>
            <person name="Park H.-J."/>
            <person name="Ramirez L."/>
            <person name="Alfaro M."/>
            <person name="Sun H."/>
            <person name="Tritt A."/>
            <person name="Yoshinaga Y."/>
            <person name="Zwiers L.-H."/>
            <person name="Turgeon B."/>
            <person name="Goodwin S."/>
            <person name="Spatafora J."/>
            <person name="Crous P."/>
            <person name="Grigoriev I."/>
        </authorList>
    </citation>
    <scope>NUCLEOTIDE SEQUENCE</scope>
    <source>
        <strain evidence="3">CBS 133067</strain>
    </source>
</reference>
<evidence type="ECO:0000256" key="2">
    <source>
        <dbReference type="SAM" id="SignalP"/>
    </source>
</evidence>